<evidence type="ECO:0000256" key="2">
    <source>
        <dbReference type="ARBA" id="ARBA00005811"/>
    </source>
</evidence>
<name>A0A916RIN5_9HYPH</name>
<reference evidence="8 9" key="1">
    <citation type="journal article" date="2014" name="Int. J. Syst. Evol. Microbiol.">
        <title>Complete genome sequence of Corynebacterium casei LMG S-19264T (=DSM 44701T), isolated from a smear-ripened cheese.</title>
        <authorList>
            <consortium name="US DOE Joint Genome Institute (JGI-PGF)"/>
            <person name="Walter F."/>
            <person name="Albersmeier A."/>
            <person name="Kalinowski J."/>
            <person name="Ruckert C."/>
        </authorList>
    </citation>
    <scope>NUCLEOTIDE SEQUENCE [LARGE SCALE GENOMIC DNA]</scope>
    <source>
        <strain evidence="8 9">CGMCC 1.15896</strain>
    </source>
</reference>
<dbReference type="GO" id="GO:0005886">
    <property type="term" value="C:plasma membrane"/>
    <property type="evidence" value="ECO:0007669"/>
    <property type="project" value="UniProtKB-SubCell"/>
</dbReference>
<dbReference type="InterPro" id="IPR003400">
    <property type="entry name" value="ExbD"/>
</dbReference>
<accession>A0A916RIN5</accession>
<keyword evidence="7" id="KW-0653">Protein transport</keyword>
<keyword evidence="7" id="KW-0813">Transport</keyword>
<sequence>MINVVFLMLIFFLVAGTIAPPVDPNVALAATQKAPQSPPLAALLLDAEGQASWHGTPITLDAFVQNHAPREDEPLRLGADRDLPADMLIDVLGQLRALGIADIVLVTERQV</sequence>
<evidence type="ECO:0000313" key="8">
    <source>
        <dbReference type="EMBL" id="GGA57510.1"/>
    </source>
</evidence>
<dbReference type="GO" id="GO:0022857">
    <property type="term" value="F:transmembrane transporter activity"/>
    <property type="evidence" value="ECO:0007669"/>
    <property type="project" value="InterPro"/>
</dbReference>
<keyword evidence="4 7" id="KW-0812">Transmembrane</keyword>
<protein>
    <recommendedName>
        <fullName evidence="10">Biopolymer transporter ExbD</fullName>
    </recommendedName>
</protein>
<evidence type="ECO:0008006" key="10">
    <source>
        <dbReference type="Google" id="ProtNLM"/>
    </source>
</evidence>
<dbReference type="AlphaFoldDB" id="A0A916RIN5"/>
<keyword evidence="5" id="KW-1133">Transmembrane helix</keyword>
<keyword evidence="6" id="KW-0472">Membrane</keyword>
<comment type="similarity">
    <text evidence="2 7">Belongs to the ExbD/TolR family.</text>
</comment>
<proteinExistence type="inferred from homology"/>
<evidence type="ECO:0000256" key="6">
    <source>
        <dbReference type="ARBA" id="ARBA00023136"/>
    </source>
</evidence>
<evidence type="ECO:0000256" key="7">
    <source>
        <dbReference type="RuleBase" id="RU003879"/>
    </source>
</evidence>
<organism evidence="8 9">
    <name type="scientific">Pelagibacterium lentulum</name>
    <dbReference type="NCBI Taxonomy" id="2029865"/>
    <lineage>
        <taxon>Bacteria</taxon>
        <taxon>Pseudomonadati</taxon>
        <taxon>Pseudomonadota</taxon>
        <taxon>Alphaproteobacteria</taxon>
        <taxon>Hyphomicrobiales</taxon>
        <taxon>Devosiaceae</taxon>
        <taxon>Pelagibacterium</taxon>
    </lineage>
</organism>
<evidence type="ECO:0000256" key="5">
    <source>
        <dbReference type="ARBA" id="ARBA00022989"/>
    </source>
</evidence>
<dbReference type="Pfam" id="PF02472">
    <property type="entry name" value="ExbD"/>
    <property type="match status" value="1"/>
</dbReference>
<evidence type="ECO:0000256" key="1">
    <source>
        <dbReference type="ARBA" id="ARBA00004162"/>
    </source>
</evidence>
<evidence type="ECO:0000313" key="9">
    <source>
        <dbReference type="Proteomes" id="UP000596977"/>
    </source>
</evidence>
<comment type="caution">
    <text evidence="8">The sequence shown here is derived from an EMBL/GenBank/DDBJ whole genome shotgun (WGS) entry which is preliminary data.</text>
</comment>
<dbReference type="PANTHER" id="PTHR30558">
    <property type="entry name" value="EXBD MEMBRANE COMPONENT OF PMF-DRIVEN MACROMOLECULE IMPORT SYSTEM"/>
    <property type="match status" value="1"/>
</dbReference>
<keyword evidence="9" id="KW-1185">Reference proteome</keyword>
<comment type="subcellular location">
    <subcellularLocation>
        <location evidence="1">Cell membrane</location>
        <topology evidence="1">Single-pass membrane protein</topology>
    </subcellularLocation>
    <subcellularLocation>
        <location evidence="7">Cell membrane</location>
        <topology evidence="7">Single-pass type II membrane protein</topology>
    </subcellularLocation>
</comment>
<evidence type="ECO:0000256" key="3">
    <source>
        <dbReference type="ARBA" id="ARBA00022475"/>
    </source>
</evidence>
<keyword evidence="3" id="KW-1003">Cell membrane</keyword>
<dbReference type="GO" id="GO:0015031">
    <property type="term" value="P:protein transport"/>
    <property type="evidence" value="ECO:0007669"/>
    <property type="project" value="UniProtKB-KW"/>
</dbReference>
<evidence type="ECO:0000256" key="4">
    <source>
        <dbReference type="ARBA" id="ARBA00022692"/>
    </source>
</evidence>
<dbReference type="EMBL" id="BMKB01000005">
    <property type="protein sequence ID" value="GGA57510.1"/>
    <property type="molecule type" value="Genomic_DNA"/>
</dbReference>
<gene>
    <name evidence="8" type="ORF">GCM10011499_29620</name>
</gene>
<dbReference type="PANTHER" id="PTHR30558:SF3">
    <property type="entry name" value="BIOPOLYMER TRANSPORT PROTEIN EXBD-RELATED"/>
    <property type="match status" value="1"/>
</dbReference>
<dbReference type="Proteomes" id="UP000596977">
    <property type="component" value="Unassembled WGS sequence"/>
</dbReference>